<comment type="similarity">
    <text evidence="1">Belongs to the heat shock protein 70 family.</text>
</comment>
<evidence type="ECO:0000256" key="2">
    <source>
        <dbReference type="ARBA" id="ARBA00022741"/>
    </source>
</evidence>
<dbReference type="Gene3D" id="3.30.420.40">
    <property type="match status" value="1"/>
</dbReference>
<dbReference type="Pfam" id="PF00012">
    <property type="entry name" value="HSP70"/>
    <property type="match status" value="1"/>
</dbReference>
<dbReference type="WBParaSite" id="PSU_v2.g6625.t1">
    <property type="protein sequence ID" value="PSU_v2.g6625.t1"/>
    <property type="gene ID" value="PSU_v2.g6625"/>
</dbReference>
<dbReference type="GO" id="GO:0006950">
    <property type="term" value="P:response to stress"/>
    <property type="evidence" value="ECO:0007669"/>
    <property type="project" value="UniProtKB-ARBA"/>
</dbReference>
<dbReference type="AlphaFoldDB" id="A0A914Z8Q0"/>
<dbReference type="SUPFAM" id="SSF53067">
    <property type="entry name" value="Actin-like ATPase domain"/>
    <property type="match status" value="1"/>
</dbReference>
<dbReference type="PROSITE" id="PS00297">
    <property type="entry name" value="HSP70_1"/>
    <property type="match status" value="1"/>
</dbReference>
<evidence type="ECO:0000313" key="4">
    <source>
        <dbReference type="Proteomes" id="UP000887577"/>
    </source>
</evidence>
<evidence type="ECO:0000313" key="5">
    <source>
        <dbReference type="WBParaSite" id="PSU_v2.g6625.t1"/>
    </source>
</evidence>
<organism evidence="4 5">
    <name type="scientific">Panagrolaimus superbus</name>
    <dbReference type="NCBI Taxonomy" id="310955"/>
    <lineage>
        <taxon>Eukaryota</taxon>
        <taxon>Metazoa</taxon>
        <taxon>Ecdysozoa</taxon>
        <taxon>Nematoda</taxon>
        <taxon>Chromadorea</taxon>
        <taxon>Rhabditida</taxon>
        <taxon>Tylenchina</taxon>
        <taxon>Panagrolaimomorpha</taxon>
        <taxon>Panagrolaimoidea</taxon>
        <taxon>Panagrolaimidae</taxon>
        <taxon>Panagrolaimus</taxon>
    </lineage>
</organism>
<reference evidence="5" key="1">
    <citation type="submission" date="2022-11" db="UniProtKB">
        <authorList>
            <consortium name="WormBaseParasite"/>
        </authorList>
    </citation>
    <scope>IDENTIFICATION</scope>
</reference>
<keyword evidence="3" id="KW-0067">ATP-binding</keyword>
<dbReference type="InterPro" id="IPR013126">
    <property type="entry name" value="Hsp_70_fam"/>
</dbReference>
<accession>A0A914Z8Q0</accession>
<evidence type="ECO:0000256" key="3">
    <source>
        <dbReference type="ARBA" id="ARBA00022840"/>
    </source>
</evidence>
<evidence type="ECO:0000256" key="1">
    <source>
        <dbReference type="ARBA" id="ARBA00007381"/>
    </source>
</evidence>
<dbReference type="GO" id="GO:0140662">
    <property type="term" value="F:ATP-dependent protein folding chaperone"/>
    <property type="evidence" value="ECO:0007669"/>
    <property type="project" value="InterPro"/>
</dbReference>
<dbReference type="PRINTS" id="PR00301">
    <property type="entry name" value="HEATSHOCK70"/>
</dbReference>
<dbReference type="PANTHER" id="PTHR19375">
    <property type="entry name" value="HEAT SHOCK PROTEIN 70KDA"/>
    <property type="match status" value="1"/>
</dbReference>
<keyword evidence="4" id="KW-1185">Reference proteome</keyword>
<dbReference type="Proteomes" id="UP000887577">
    <property type="component" value="Unplaced"/>
</dbReference>
<keyword evidence="2" id="KW-0547">Nucleotide-binding</keyword>
<protein>
    <submittedName>
        <fullName evidence="5">Heat shock protein 70</fullName>
    </submittedName>
</protein>
<name>A0A914Z8Q0_9BILA</name>
<sequence>MIYNIPIKLKNYDLDLDVIGIDLGTTECCAAIIRHYGAAFPDLEIMTGSRTISSYVAFNEKNPLCGKVVVEQMRTYANYSVYDTKRIIGKNFDEIKIDPLWPFTVKEAADKNVVVEVETFEVT</sequence>
<dbReference type="GO" id="GO:0005524">
    <property type="term" value="F:ATP binding"/>
    <property type="evidence" value="ECO:0007669"/>
    <property type="project" value="UniProtKB-KW"/>
</dbReference>
<proteinExistence type="inferred from homology"/>
<dbReference type="InterPro" id="IPR018181">
    <property type="entry name" value="Heat_shock_70_CS"/>
</dbReference>
<dbReference type="InterPro" id="IPR043129">
    <property type="entry name" value="ATPase_NBD"/>
</dbReference>